<gene>
    <name evidence="1" type="ORF">F6I03_03040</name>
</gene>
<proteinExistence type="predicted"/>
<protein>
    <submittedName>
        <fullName evidence="1">DUF4411 family protein</fullName>
    </submittedName>
</protein>
<dbReference type="InterPro" id="IPR016541">
    <property type="entry name" value="UCP008505"/>
</dbReference>
<evidence type="ECO:0000313" key="2">
    <source>
        <dbReference type="Proteomes" id="UP000327148"/>
    </source>
</evidence>
<dbReference type="OrthoDB" id="3231195at2"/>
<reference evidence="1 2" key="1">
    <citation type="submission" date="2019-09" db="EMBL/GenBank/DDBJ databases">
        <title>Draft genome sequence assemblies of isolates from the urinary tract.</title>
        <authorList>
            <person name="Mores C.R."/>
            <person name="Putonti C."/>
            <person name="Wolfe A.J."/>
        </authorList>
    </citation>
    <scope>NUCLEOTIDE SEQUENCE [LARGE SCALE GENOMIC DNA]</scope>
    <source>
        <strain evidence="1 2">UMB623</strain>
    </source>
</reference>
<evidence type="ECO:0000313" key="1">
    <source>
        <dbReference type="EMBL" id="KAA9302204.1"/>
    </source>
</evidence>
<comment type="caution">
    <text evidence="1">The sequence shown here is derived from an EMBL/GenBank/DDBJ whole genome shotgun (WGS) entry which is preliminary data.</text>
</comment>
<name>A0A5N1GP71_9LACT</name>
<dbReference type="Pfam" id="PF14367">
    <property type="entry name" value="DUF4411"/>
    <property type="match status" value="1"/>
</dbReference>
<dbReference type="AlphaFoldDB" id="A0A5N1GP71"/>
<sequence>MYLIDANILIDAGKKIYPQDVFPSYWTELPLKAKFAQSFMLTRVFNELQQGDDDTFSWVDEHFHDFLIKEDEDYEIIKKWAEVIHL</sequence>
<dbReference type="Proteomes" id="UP000327148">
    <property type="component" value="Unassembled WGS sequence"/>
</dbReference>
<dbReference type="EMBL" id="VYWO01000001">
    <property type="protein sequence ID" value="KAA9302204.1"/>
    <property type="molecule type" value="Genomic_DNA"/>
</dbReference>
<organism evidence="1 2">
    <name type="scientific">Aerococcus sanguinicola</name>
    <dbReference type="NCBI Taxonomy" id="119206"/>
    <lineage>
        <taxon>Bacteria</taxon>
        <taxon>Bacillati</taxon>
        <taxon>Bacillota</taxon>
        <taxon>Bacilli</taxon>
        <taxon>Lactobacillales</taxon>
        <taxon>Aerococcaceae</taxon>
        <taxon>Aerococcus</taxon>
    </lineage>
</organism>
<accession>A0A5N1GP71</accession>